<reference evidence="1 2" key="1">
    <citation type="submission" date="2014-04" db="EMBL/GenBank/DDBJ databases">
        <authorList>
            <consortium name="DOE Joint Genome Institute"/>
            <person name="Kuo A."/>
            <person name="Tarkka M."/>
            <person name="Buscot F."/>
            <person name="Kohler A."/>
            <person name="Nagy L.G."/>
            <person name="Floudas D."/>
            <person name="Copeland A."/>
            <person name="Barry K.W."/>
            <person name="Cichocki N."/>
            <person name="Veneault-Fourrey C."/>
            <person name="LaButti K."/>
            <person name="Lindquist E.A."/>
            <person name="Lipzen A."/>
            <person name="Lundell T."/>
            <person name="Morin E."/>
            <person name="Murat C."/>
            <person name="Sun H."/>
            <person name="Tunlid A."/>
            <person name="Henrissat B."/>
            <person name="Grigoriev I.V."/>
            <person name="Hibbett D.S."/>
            <person name="Martin F."/>
            <person name="Nordberg H.P."/>
            <person name="Cantor M.N."/>
            <person name="Hua S.X."/>
        </authorList>
    </citation>
    <scope>NUCLEOTIDE SEQUENCE [LARGE SCALE GENOMIC DNA]</scope>
    <source>
        <strain evidence="1 2">F 1598</strain>
    </source>
</reference>
<name>A0A0C3FNR7_PILCF</name>
<keyword evidence="2" id="KW-1185">Reference proteome</keyword>
<evidence type="ECO:0000313" key="1">
    <source>
        <dbReference type="EMBL" id="KIM81404.1"/>
    </source>
</evidence>
<gene>
    <name evidence="1" type="ORF">PILCRDRAFT_500518</name>
</gene>
<organism evidence="1 2">
    <name type="scientific">Piloderma croceum (strain F 1598)</name>
    <dbReference type="NCBI Taxonomy" id="765440"/>
    <lineage>
        <taxon>Eukaryota</taxon>
        <taxon>Fungi</taxon>
        <taxon>Dikarya</taxon>
        <taxon>Basidiomycota</taxon>
        <taxon>Agaricomycotina</taxon>
        <taxon>Agaricomycetes</taxon>
        <taxon>Agaricomycetidae</taxon>
        <taxon>Atheliales</taxon>
        <taxon>Atheliaceae</taxon>
        <taxon>Piloderma</taxon>
    </lineage>
</organism>
<dbReference type="HOGENOM" id="CLU_1886537_0_0_1"/>
<dbReference type="AlphaFoldDB" id="A0A0C3FNR7"/>
<sequence length="135" mass="14978">MATSSFVHLSHLVPFICLSDDAPHKYFSLLLYVKTTLSALPFPPFVWFKQVVLEELVLSSLVSIPARCGISTCTLTYNGTQCLVVSTVCSNLLTTCVRSSITASPDCSVRPDSKHTRNNYRHRSIGSVFSFSDWL</sequence>
<evidence type="ECO:0000313" key="2">
    <source>
        <dbReference type="Proteomes" id="UP000054166"/>
    </source>
</evidence>
<protein>
    <submittedName>
        <fullName evidence="1">Uncharacterized protein</fullName>
    </submittedName>
</protein>
<accession>A0A0C3FNR7</accession>
<dbReference type="Proteomes" id="UP000054166">
    <property type="component" value="Unassembled WGS sequence"/>
</dbReference>
<reference evidence="2" key="2">
    <citation type="submission" date="2015-01" db="EMBL/GenBank/DDBJ databases">
        <title>Evolutionary Origins and Diversification of the Mycorrhizal Mutualists.</title>
        <authorList>
            <consortium name="DOE Joint Genome Institute"/>
            <consortium name="Mycorrhizal Genomics Consortium"/>
            <person name="Kohler A."/>
            <person name="Kuo A."/>
            <person name="Nagy L.G."/>
            <person name="Floudas D."/>
            <person name="Copeland A."/>
            <person name="Barry K.W."/>
            <person name="Cichocki N."/>
            <person name="Veneault-Fourrey C."/>
            <person name="LaButti K."/>
            <person name="Lindquist E.A."/>
            <person name="Lipzen A."/>
            <person name="Lundell T."/>
            <person name="Morin E."/>
            <person name="Murat C."/>
            <person name="Riley R."/>
            <person name="Ohm R."/>
            <person name="Sun H."/>
            <person name="Tunlid A."/>
            <person name="Henrissat B."/>
            <person name="Grigoriev I.V."/>
            <person name="Hibbett D.S."/>
            <person name="Martin F."/>
        </authorList>
    </citation>
    <scope>NUCLEOTIDE SEQUENCE [LARGE SCALE GENOMIC DNA]</scope>
    <source>
        <strain evidence="2">F 1598</strain>
    </source>
</reference>
<dbReference type="InParanoid" id="A0A0C3FNR7"/>
<proteinExistence type="predicted"/>
<dbReference type="EMBL" id="KN832999">
    <property type="protein sequence ID" value="KIM81404.1"/>
    <property type="molecule type" value="Genomic_DNA"/>
</dbReference>